<dbReference type="AlphaFoldDB" id="A0A485JBL1"/>
<dbReference type="GO" id="GO:0016413">
    <property type="term" value="F:O-acetyltransferase activity"/>
    <property type="evidence" value="ECO:0007669"/>
    <property type="project" value="TreeGrafter"/>
</dbReference>
<organism evidence="9 10">
    <name type="scientific">Escherichia coli</name>
    <dbReference type="NCBI Taxonomy" id="562"/>
    <lineage>
        <taxon>Bacteria</taxon>
        <taxon>Pseudomonadati</taxon>
        <taxon>Pseudomonadota</taxon>
        <taxon>Gammaproteobacteria</taxon>
        <taxon>Enterobacterales</taxon>
        <taxon>Enterobacteriaceae</taxon>
        <taxon>Escherichia</taxon>
    </lineage>
</organism>
<protein>
    <submittedName>
        <fullName evidence="9">Uncharacterized protein conserved in bacteria</fullName>
    </submittedName>
</protein>
<comment type="subcellular location">
    <subcellularLocation>
        <location evidence="1">Cell membrane</location>
        <topology evidence="1">Multi-pass membrane protein</topology>
    </subcellularLocation>
</comment>
<feature type="transmembrane region" description="Helical" evidence="7">
    <location>
        <begin position="257"/>
        <end position="277"/>
    </location>
</feature>
<dbReference type="Proteomes" id="UP000358010">
    <property type="component" value="Unassembled WGS sequence"/>
</dbReference>
<dbReference type="InterPro" id="IPR002656">
    <property type="entry name" value="Acyl_transf_3_dom"/>
</dbReference>
<evidence type="ECO:0000313" key="9">
    <source>
        <dbReference type="EMBL" id="VFT68304.1"/>
    </source>
</evidence>
<evidence type="ECO:0000256" key="7">
    <source>
        <dbReference type="SAM" id="Phobius"/>
    </source>
</evidence>
<feature type="transmembrane region" description="Helical" evidence="7">
    <location>
        <begin position="68"/>
        <end position="86"/>
    </location>
</feature>
<gene>
    <name evidence="9" type="ORF">NCTC10974_01791</name>
</gene>
<sequence>MRHLSIDILKVTAAFFVVFIHLDILRELNTTVSHLLVNGIFRLSVPLFLIITGYFFTRIETGKDFIKWISRMLILYVVWSIIYLPFWLGKAGVVTTLINIFNGYYALWYITGVILAGCLLYLLMGKPASTLIILSMILYISGTLLQYAANLNVFSGIISKVLAFTPSHRNFLFDCLPFMIIGLLIRRAGISNVKNYGLPIVASAFALLIAESYLNLKLFGADKQLDMMFSLLLISPLLFTYIMKIDILGKYKHLSSFATAVYLIHPAIIFIGQDYVYDDKLSALRYLFVIGVLVPVSYVLVKLNSKVKYLL</sequence>
<evidence type="ECO:0000256" key="6">
    <source>
        <dbReference type="ARBA" id="ARBA00023136"/>
    </source>
</evidence>
<feature type="transmembrane region" description="Helical" evidence="7">
    <location>
        <begin position="7"/>
        <end position="24"/>
    </location>
</feature>
<keyword evidence="3" id="KW-1003">Cell membrane</keyword>
<dbReference type="PANTHER" id="PTHR40074">
    <property type="entry name" value="O-ACETYLTRANSFERASE WECH"/>
    <property type="match status" value="1"/>
</dbReference>
<evidence type="ECO:0000256" key="5">
    <source>
        <dbReference type="ARBA" id="ARBA00022989"/>
    </source>
</evidence>
<evidence type="ECO:0000256" key="4">
    <source>
        <dbReference type="ARBA" id="ARBA00022692"/>
    </source>
</evidence>
<name>A0A485JBL1_ECOLX</name>
<keyword evidence="4 7" id="KW-0812">Transmembrane</keyword>
<feature type="transmembrane region" description="Helical" evidence="7">
    <location>
        <begin position="131"/>
        <end position="149"/>
    </location>
</feature>
<feature type="transmembrane region" description="Helical" evidence="7">
    <location>
        <begin position="197"/>
        <end position="216"/>
    </location>
</feature>
<dbReference type="Pfam" id="PF01757">
    <property type="entry name" value="Acyl_transf_3"/>
    <property type="match status" value="1"/>
</dbReference>
<comment type="similarity">
    <text evidence="2">Belongs to the acyltransferase 3 family.</text>
</comment>
<evidence type="ECO:0000256" key="3">
    <source>
        <dbReference type="ARBA" id="ARBA00022475"/>
    </source>
</evidence>
<feature type="transmembrane region" description="Helical" evidence="7">
    <location>
        <begin position="106"/>
        <end position="124"/>
    </location>
</feature>
<evidence type="ECO:0000259" key="8">
    <source>
        <dbReference type="Pfam" id="PF01757"/>
    </source>
</evidence>
<feature type="domain" description="Acyltransferase 3" evidence="8">
    <location>
        <begin position="5"/>
        <end position="301"/>
    </location>
</feature>
<dbReference type="EMBL" id="CAADJZ010000001">
    <property type="protein sequence ID" value="VFT68304.1"/>
    <property type="molecule type" value="Genomic_DNA"/>
</dbReference>
<dbReference type="PANTHER" id="PTHR40074:SF2">
    <property type="entry name" value="O-ACETYLTRANSFERASE WECH"/>
    <property type="match status" value="1"/>
</dbReference>
<feature type="transmembrane region" description="Helical" evidence="7">
    <location>
        <begin position="228"/>
        <end position="245"/>
    </location>
</feature>
<evidence type="ECO:0000256" key="1">
    <source>
        <dbReference type="ARBA" id="ARBA00004651"/>
    </source>
</evidence>
<keyword evidence="6 7" id="KW-0472">Membrane</keyword>
<evidence type="ECO:0000256" key="2">
    <source>
        <dbReference type="ARBA" id="ARBA00007400"/>
    </source>
</evidence>
<dbReference type="GO" id="GO:0005886">
    <property type="term" value="C:plasma membrane"/>
    <property type="evidence" value="ECO:0007669"/>
    <property type="project" value="UniProtKB-SubCell"/>
</dbReference>
<proteinExistence type="inferred from homology"/>
<dbReference type="GO" id="GO:0009246">
    <property type="term" value="P:enterobacterial common antigen biosynthetic process"/>
    <property type="evidence" value="ECO:0007669"/>
    <property type="project" value="TreeGrafter"/>
</dbReference>
<feature type="transmembrane region" description="Helical" evidence="7">
    <location>
        <begin position="36"/>
        <end position="56"/>
    </location>
</feature>
<keyword evidence="5 7" id="KW-1133">Transmembrane helix</keyword>
<reference evidence="9 10" key="1">
    <citation type="submission" date="2019-03" db="EMBL/GenBank/DDBJ databases">
        <authorList>
            <consortium name="Pathogen Informatics"/>
        </authorList>
    </citation>
    <scope>NUCLEOTIDE SEQUENCE [LARGE SCALE GENOMIC DNA]</scope>
    <source>
        <strain evidence="9 10">NCTC10974</strain>
    </source>
</reference>
<accession>A0A485JBL1</accession>
<feature type="transmembrane region" description="Helical" evidence="7">
    <location>
        <begin position="283"/>
        <end position="301"/>
    </location>
</feature>
<evidence type="ECO:0000313" key="10">
    <source>
        <dbReference type="Proteomes" id="UP000358010"/>
    </source>
</evidence>